<dbReference type="PANTHER" id="PTHR34406:SF1">
    <property type="entry name" value="PROTEIN YCEI"/>
    <property type="match status" value="1"/>
</dbReference>
<dbReference type="Gene3D" id="2.40.128.110">
    <property type="entry name" value="Lipid/polyisoprenoid-binding, YceI-like"/>
    <property type="match status" value="1"/>
</dbReference>
<dbReference type="InterPro" id="IPR036761">
    <property type="entry name" value="TTHA0802/YceI-like_sf"/>
</dbReference>
<reference evidence="4" key="1">
    <citation type="submission" date="2010-08" db="EMBL/GenBank/DDBJ databases">
        <title>Genome sequence of Parvularcula bermudensis HTCC2503.</title>
        <authorList>
            <person name="Kang D.-M."/>
            <person name="Oh H.-M."/>
            <person name="Cho J.-C."/>
        </authorList>
    </citation>
    <scope>NUCLEOTIDE SEQUENCE [LARGE SCALE GENOMIC DNA]</scope>
    <source>
        <strain evidence="4">ATCC BAA-594 / HTCC2503 / KCTC 12087</strain>
    </source>
</reference>
<keyword evidence="4" id="KW-1185">Reference proteome</keyword>
<evidence type="ECO:0000256" key="1">
    <source>
        <dbReference type="SAM" id="SignalP"/>
    </source>
</evidence>
<proteinExistence type="predicted"/>
<dbReference type="Pfam" id="PF04264">
    <property type="entry name" value="YceI"/>
    <property type="match status" value="1"/>
</dbReference>
<feature type="chain" id="PRO_5003140502" description="Lipid/polyisoprenoid-binding YceI-like domain-containing protein" evidence="1">
    <location>
        <begin position="29"/>
        <end position="224"/>
    </location>
</feature>
<feature type="domain" description="Lipid/polyisoprenoid-binding YceI-like" evidence="2">
    <location>
        <begin position="56"/>
        <end position="219"/>
    </location>
</feature>
<evidence type="ECO:0000313" key="4">
    <source>
        <dbReference type="Proteomes" id="UP000001302"/>
    </source>
</evidence>
<dbReference type="KEGG" id="pbr:PB2503_08994"/>
<dbReference type="AlphaFoldDB" id="E0TCR3"/>
<sequence>MEETDMLTKRFSTVLSAALMGVAGFALAAGNANAGAAAAVSSEFASRMHATVATAPMTMAEDTGSIGFVASQLVGGNVKGQFTDFDAVVSEDSTGRLFLSAKLNVPTVEVNKFRGIVMGDGFFAADEYPEIYYEGYVDLEGVSPNGEGTAIVNGNLTIRDISNPAQITLSIDCAGRTSCPEQGLTVVGDMKIDRQAFGMNGMPGLVRDELVIPISGSLLPQVAQ</sequence>
<protein>
    <recommendedName>
        <fullName evidence="2">Lipid/polyisoprenoid-binding YceI-like domain-containing protein</fullName>
    </recommendedName>
</protein>
<evidence type="ECO:0000259" key="2">
    <source>
        <dbReference type="SMART" id="SM00867"/>
    </source>
</evidence>
<name>E0TCR3_PARBH</name>
<dbReference type="Proteomes" id="UP000001302">
    <property type="component" value="Chromosome"/>
</dbReference>
<organism evidence="3 4">
    <name type="scientific">Parvularcula bermudensis (strain ATCC BAA-594 / HTCC2503 / KCTC 12087)</name>
    <dbReference type="NCBI Taxonomy" id="314260"/>
    <lineage>
        <taxon>Bacteria</taxon>
        <taxon>Pseudomonadati</taxon>
        <taxon>Pseudomonadota</taxon>
        <taxon>Alphaproteobacteria</taxon>
        <taxon>Parvularculales</taxon>
        <taxon>Parvularculaceae</taxon>
        <taxon>Parvularcula</taxon>
    </lineage>
</organism>
<gene>
    <name evidence="3" type="ordered locus">PB2503_08994</name>
</gene>
<dbReference type="STRING" id="314260.PB2503_08994"/>
<reference evidence="3 4" key="2">
    <citation type="journal article" date="2011" name="J. Bacteriol.">
        <title>Complete genome sequence of strain HTCC2503T of Parvularcula bermudensis, the type species of the order "Parvularculales" in the class Alphaproteobacteria.</title>
        <authorList>
            <person name="Oh H.M."/>
            <person name="Kang I."/>
            <person name="Vergin K.L."/>
            <person name="Kang D."/>
            <person name="Rhee K.H."/>
            <person name="Giovannoni S.J."/>
            <person name="Cho J.C."/>
        </authorList>
    </citation>
    <scope>NUCLEOTIDE SEQUENCE [LARGE SCALE GENOMIC DNA]</scope>
    <source>
        <strain evidence="4">ATCC BAA-594 / HTCC2503 / KCTC 12087</strain>
    </source>
</reference>
<dbReference type="eggNOG" id="COG2353">
    <property type="taxonomic scope" value="Bacteria"/>
</dbReference>
<evidence type="ECO:0000313" key="3">
    <source>
        <dbReference type="EMBL" id="ADM09852.1"/>
    </source>
</evidence>
<feature type="signal peptide" evidence="1">
    <location>
        <begin position="1"/>
        <end position="28"/>
    </location>
</feature>
<dbReference type="EMBL" id="CP002156">
    <property type="protein sequence ID" value="ADM09852.1"/>
    <property type="molecule type" value="Genomic_DNA"/>
</dbReference>
<dbReference type="SUPFAM" id="SSF101874">
    <property type="entry name" value="YceI-like"/>
    <property type="match status" value="1"/>
</dbReference>
<dbReference type="PANTHER" id="PTHR34406">
    <property type="entry name" value="PROTEIN YCEI"/>
    <property type="match status" value="1"/>
</dbReference>
<accession>E0TCR3</accession>
<keyword evidence="1" id="KW-0732">Signal</keyword>
<dbReference type="InterPro" id="IPR007372">
    <property type="entry name" value="Lipid/polyisoprenoid-bd_YceI"/>
</dbReference>
<dbReference type="HOGENOM" id="CLU_1234048_0_0_5"/>
<dbReference type="SMART" id="SM00867">
    <property type="entry name" value="YceI"/>
    <property type="match status" value="1"/>
</dbReference>